<dbReference type="Proteomes" id="UP000243719">
    <property type="component" value="Unassembled WGS sequence"/>
</dbReference>
<gene>
    <name evidence="1" type="ORF">SAMN05216551_103301</name>
</gene>
<name>A0A1H2PMH0_9BURK</name>
<proteinExistence type="predicted"/>
<evidence type="ECO:0000313" key="1">
    <source>
        <dbReference type="EMBL" id="SDV47793.1"/>
    </source>
</evidence>
<dbReference type="STRING" id="1770053.SAMN05216551_103301"/>
<sequence>MGANVWNLSTQCDYATPEKVTTVELHMSLHMPYNDLARMQEWLGSGDWDAATQYLSERHPRHRVLLAHWMSSSQQRSERRTVPELATAA</sequence>
<keyword evidence="2" id="KW-1185">Reference proteome</keyword>
<accession>A0A1H2PMH0</accession>
<dbReference type="RefSeq" id="WP_170845061.1">
    <property type="nucleotide sequence ID" value="NZ_FNLO01000003.1"/>
</dbReference>
<dbReference type="AlphaFoldDB" id="A0A1H2PMH0"/>
<reference evidence="2" key="1">
    <citation type="submission" date="2016-09" db="EMBL/GenBank/DDBJ databases">
        <authorList>
            <person name="Varghese N."/>
            <person name="Submissions S."/>
        </authorList>
    </citation>
    <scope>NUCLEOTIDE SEQUENCE [LARGE SCALE GENOMIC DNA]</scope>
    <source>
        <strain evidence="2">JS23</strain>
    </source>
</reference>
<organism evidence="1 2">
    <name type="scientific">Chitinasiproducens palmae</name>
    <dbReference type="NCBI Taxonomy" id="1770053"/>
    <lineage>
        <taxon>Bacteria</taxon>
        <taxon>Pseudomonadati</taxon>
        <taxon>Pseudomonadota</taxon>
        <taxon>Betaproteobacteria</taxon>
        <taxon>Burkholderiales</taxon>
        <taxon>Burkholderiaceae</taxon>
        <taxon>Chitinasiproducens</taxon>
    </lineage>
</organism>
<dbReference type="EMBL" id="FNLO01000003">
    <property type="protein sequence ID" value="SDV47793.1"/>
    <property type="molecule type" value="Genomic_DNA"/>
</dbReference>
<evidence type="ECO:0000313" key="2">
    <source>
        <dbReference type="Proteomes" id="UP000243719"/>
    </source>
</evidence>
<protein>
    <submittedName>
        <fullName evidence="1">Uncharacterized protein</fullName>
    </submittedName>
</protein>